<protein>
    <submittedName>
        <fullName evidence="2">PIDD1 isoform 6</fullName>
    </submittedName>
    <submittedName>
        <fullName evidence="3">PIDD1 isoform 7</fullName>
    </submittedName>
</protein>
<comment type="caution">
    <text evidence="2">The sequence shown here is derived from an EMBL/GenBank/DDBJ whole genome shotgun (WGS) entry which is preliminary data.</text>
</comment>
<dbReference type="EMBL" id="NDHI03003334">
    <property type="protein sequence ID" value="PNJ84879.1"/>
    <property type="molecule type" value="Genomic_DNA"/>
</dbReference>
<accession>A0A2J8XSH4</accession>
<name>A0A2J8XSH4_PONAB</name>
<gene>
    <name evidence="2" type="ORF">CR201_G0053091</name>
</gene>
<sequence>MAATVEGPELEAAAAAGDASEDSDAGSRALPFLGGNRLSLDLYPRGCQQLLHLCVQQPLQLLQVEFLRLSTHEDPQLLEATLAQLPQSLSCLRSLVLKAVSLAGRVDLDLGPWL</sequence>
<feature type="region of interest" description="Disordered" evidence="1">
    <location>
        <begin position="1"/>
        <end position="25"/>
    </location>
</feature>
<evidence type="ECO:0000313" key="3">
    <source>
        <dbReference type="EMBL" id="PNJ84879.1"/>
    </source>
</evidence>
<reference evidence="2" key="1">
    <citation type="submission" date="2017-12" db="EMBL/GenBank/DDBJ databases">
        <title>High-resolution comparative analysis of great ape genomes.</title>
        <authorList>
            <person name="Pollen A."/>
            <person name="Hastie A."/>
            <person name="Hormozdiari F."/>
            <person name="Dougherty M."/>
            <person name="Liu R."/>
            <person name="Chaisson M."/>
            <person name="Hoppe E."/>
            <person name="Hill C."/>
            <person name="Pang A."/>
            <person name="Hillier L."/>
            <person name="Baker C."/>
            <person name="Armstrong J."/>
            <person name="Shendure J."/>
            <person name="Paten B."/>
            <person name="Wilson R."/>
            <person name="Chao H."/>
            <person name="Schneider V."/>
            <person name="Ventura M."/>
            <person name="Kronenberg Z."/>
            <person name="Murali S."/>
            <person name="Gordon D."/>
            <person name="Cantsilieris S."/>
            <person name="Munson K."/>
            <person name="Nelson B."/>
            <person name="Raja A."/>
            <person name="Underwood J."/>
            <person name="Diekhans M."/>
            <person name="Fiddes I."/>
            <person name="Haussler D."/>
            <person name="Eichler E."/>
        </authorList>
    </citation>
    <scope>NUCLEOTIDE SEQUENCE [LARGE SCALE GENOMIC DNA]</scope>
    <source>
        <strain evidence="2">Susie</strain>
    </source>
</reference>
<evidence type="ECO:0000256" key="1">
    <source>
        <dbReference type="SAM" id="MobiDB-lite"/>
    </source>
</evidence>
<evidence type="ECO:0000313" key="2">
    <source>
        <dbReference type="EMBL" id="PNJ84878.1"/>
    </source>
</evidence>
<organism evidence="2">
    <name type="scientific">Pongo abelii</name>
    <name type="common">Sumatran orangutan</name>
    <name type="synonym">Pongo pygmaeus abelii</name>
    <dbReference type="NCBI Taxonomy" id="9601"/>
    <lineage>
        <taxon>Eukaryota</taxon>
        <taxon>Metazoa</taxon>
        <taxon>Chordata</taxon>
        <taxon>Craniata</taxon>
        <taxon>Vertebrata</taxon>
        <taxon>Euteleostomi</taxon>
        <taxon>Mammalia</taxon>
        <taxon>Eutheria</taxon>
        <taxon>Euarchontoglires</taxon>
        <taxon>Primates</taxon>
        <taxon>Haplorrhini</taxon>
        <taxon>Catarrhini</taxon>
        <taxon>Hominidae</taxon>
        <taxon>Pongo</taxon>
    </lineage>
</organism>
<dbReference type="EMBL" id="NDHI03003334">
    <property type="protein sequence ID" value="PNJ84878.1"/>
    <property type="molecule type" value="Genomic_DNA"/>
</dbReference>
<proteinExistence type="predicted"/>
<dbReference type="AlphaFoldDB" id="A0A2J8XSH4"/>